<evidence type="ECO:0000256" key="5">
    <source>
        <dbReference type="ARBA" id="ARBA00022490"/>
    </source>
</evidence>
<evidence type="ECO:0000256" key="3">
    <source>
        <dbReference type="ARBA" id="ARBA00007848"/>
    </source>
</evidence>
<reference evidence="11" key="3">
    <citation type="submission" date="2025-09" db="UniProtKB">
        <authorList>
            <consortium name="Ensembl"/>
        </authorList>
    </citation>
    <scope>IDENTIFICATION</scope>
</reference>
<evidence type="ECO:0000256" key="1">
    <source>
        <dbReference type="ARBA" id="ARBA00004246"/>
    </source>
</evidence>
<feature type="region of interest" description="Disordered" evidence="9">
    <location>
        <begin position="155"/>
        <end position="220"/>
    </location>
</feature>
<feature type="compositionally biased region" description="Basic and acidic residues" evidence="9">
    <location>
        <begin position="7"/>
        <end position="18"/>
    </location>
</feature>
<dbReference type="GO" id="GO:0005737">
    <property type="term" value="C:cytoplasm"/>
    <property type="evidence" value="ECO:0007669"/>
    <property type="project" value="UniProtKB-SubCell"/>
</dbReference>
<evidence type="ECO:0000256" key="8">
    <source>
        <dbReference type="ARBA" id="ARBA00022949"/>
    </source>
</evidence>
<reference evidence="11 12" key="1">
    <citation type="journal article" date="2010" name="PLoS Biol.">
        <title>Multi-platform next-generation sequencing of the domestic turkey (Meleagris gallopavo): genome assembly and analysis.</title>
        <authorList>
            <person name="Dalloul R.A."/>
            <person name="Long J.A."/>
            <person name="Zimin A.V."/>
            <person name="Aslam L."/>
            <person name="Beal K."/>
            <person name="Blomberg L.A."/>
            <person name="Bouffard P."/>
            <person name="Burt D.W."/>
            <person name="Crasta O."/>
            <person name="Crooijmans R.P."/>
            <person name="Cooper K."/>
            <person name="Coulombe R.A."/>
            <person name="De S."/>
            <person name="Delany M.E."/>
            <person name="Dodgson J.B."/>
            <person name="Dong J.J."/>
            <person name="Evans C."/>
            <person name="Frederickson K.M."/>
            <person name="Flicek P."/>
            <person name="Florea L."/>
            <person name="Folkerts O."/>
            <person name="Groenen M.A."/>
            <person name="Harkins T.T."/>
            <person name="Herrero J."/>
            <person name="Hoffmann S."/>
            <person name="Megens H.J."/>
            <person name="Jiang A."/>
            <person name="de Jong P."/>
            <person name="Kaiser P."/>
            <person name="Kim H."/>
            <person name="Kim K.W."/>
            <person name="Kim S."/>
            <person name="Langenberger D."/>
            <person name="Lee M.K."/>
            <person name="Lee T."/>
            <person name="Mane S."/>
            <person name="Marcais G."/>
            <person name="Marz M."/>
            <person name="McElroy A.P."/>
            <person name="Modise T."/>
            <person name="Nefedov M."/>
            <person name="Notredame C."/>
            <person name="Paton I.R."/>
            <person name="Payne W.S."/>
            <person name="Pertea G."/>
            <person name="Prickett D."/>
            <person name="Puiu D."/>
            <person name="Qioa D."/>
            <person name="Raineri E."/>
            <person name="Ruffier M."/>
            <person name="Salzberg S.L."/>
            <person name="Schatz M.C."/>
            <person name="Scheuring C."/>
            <person name="Schmidt C.J."/>
            <person name="Schroeder S."/>
            <person name="Searle S.M."/>
            <person name="Smith E.J."/>
            <person name="Smith J."/>
            <person name="Sonstegard T.S."/>
            <person name="Stadler P.F."/>
            <person name="Tafer H."/>
            <person name="Tu Z.J."/>
            <person name="Van Tassell C.P."/>
            <person name="Vilella A.J."/>
            <person name="Williams K.P."/>
            <person name="Yorke J.A."/>
            <person name="Zhang L."/>
            <person name="Zhang H.B."/>
            <person name="Zhang X."/>
            <person name="Zhang Y."/>
            <person name="Reed K.M."/>
        </authorList>
    </citation>
    <scope>NUCLEOTIDE SEQUENCE [LARGE SCALE GENOMIC DNA]</scope>
</reference>
<dbReference type="PANTHER" id="PTHR10654:SF19">
    <property type="entry name" value="CAS SCAFFOLDING PROTEIN FAMILY MEMBER 4"/>
    <property type="match status" value="1"/>
</dbReference>
<evidence type="ECO:0000256" key="2">
    <source>
        <dbReference type="ARBA" id="ARBA00004496"/>
    </source>
</evidence>
<feature type="domain" description="Serine rich protein interaction" evidence="10">
    <location>
        <begin position="226"/>
        <end position="382"/>
    </location>
</feature>
<evidence type="ECO:0000256" key="9">
    <source>
        <dbReference type="SAM" id="MobiDB-lite"/>
    </source>
</evidence>
<evidence type="ECO:0000313" key="12">
    <source>
        <dbReference type="Proteomes" id="UP000001645"/>
    </source>
</evidence>
<feature type="compositionally biased region" description="Basic and acidic residues" evidence="9">
    <location>
        <begin position="658"/>
        <end position="673"/>
    </location>
</feature>
<dbReference type="GO" id="GO:0007169">
    <property type="term" value="P:cell surface receptor protein tyrosine kinase signaling pathway"/>
    <property type="evidence" value="ECO:0007669"/>
    <property type="project" value="TreeGrafter"/>
</dbReference>
<accession>G1NAC8</accession>
<dbReference type="GO" id="GO:0005886">
    <property type="term" value="C:plasma membrane"/>
    <property type="evidence" value="ECO:0007669"/>
    <property type="project" value="TreeGrafter"/>
</dbReference>
<dbReference type="InterPro" id="IPR027799">
    <property type="entry name" value="Rtf2_RING-finger"/>
</dbReference>
<dbReference type="InterPro" id="IPR014928">
    <property type="entry name" value="Serine_rich_dom"/>
</dbReference>
<dbReference type="GO" id="GO:0005925">
    <property type="term" value="C:focal adhesion"/>
    <property type="evidence" value="ECO:0007669"/>
    <property type="project" value="UniProtKB-SubCell"/>
</dbReference>
<evidence type="ECO:0000256" key="7">
    <source>
        <dbReference type="ARBA" id="ARBA00022889"/>
    </source>
</evidence>
<dbReference type="GeneTree" id="ENSGT00950000183008"/>
<feature type="compositionally biased region" description="Basic and acidic residues" evidence="9">
    <location>
        <begin position="690"/>
        <end position="699"/>
    </location>
</feature>
<dbReference type="GO" id="GO:0007155">
    <property type="term" value="P:cell adhesion"/>
    <property type="evidence" value="ECO:0007669"/>
    <property type="project" value="UniProtKB-KW"/>
</dbReference>
<keyword evidence="7" id="KW-0130">Cell adhesion</keyword>
<evidence type="ECO:0000259" key="10">
    <source>
        <dbReference type="Pfam" id="PF08824"/>
    </source>
</evidence>
<evidence type="ECO:0000256" key="4">
    <source>
        <dbReference type="ARBA" id="ARBA00022443"/>
    </source>
</evidence>
<dbReference type="CDD" id="cd16653">
    <property type="entry name" value="RING-like_Rtf2"/>
    <property type="match status" value="1"/>
</dbReference>
<feature type="region of interest" description="Disordered" evidence="9">
    <location>
        <begin position="1"/>
        <end position="28"/>
    </location>
</feature>
<feature type="compositionally biased region" description="Basic and acidic residues" evidence="9">
    <location>
        <begin position="180"/>
        <end position="189"/>
    </location>
</feature>
<dbReference type="Ensembl" id="ENSMGAT00000010281.3">
    <property type="protein sequence ID" value="ENSMGAP00000009459.3"/>
    <property type="gene ID" value="ENSMGAG00000009131.2"/>
</dbReference>
<sequence>MQLYDVPPKRETDASEKKSQKKFWGHCNTLPNPRKSEWIYDIPISPEKTGLKQNSSVHSTENQVLYDIPPARYKALTTNAEANVVNPELYDIPPTQRKLTFPDVPLYDVPSSKDVLLQQNGSCDVPPSLLAPNAENQISGGNVYDIPKCLPTATQSKKEMEKNSNRSGNQAYHVPPQLSRDTKLEHDRLSVSSVDSRNSSLSTSSSSSSESSSVSSSEEPAKEIKLDLEVAIETLTRLQHSVSSSVASLMIFVSSKWRLQEHLEKNIEEIHRAIDHVKVSLGEFLAFARALKVNASYLTDNNLQIRIKKQLEILMNSFQILTETREALNNCNWSLEVLVLKKSYNNPDDLDRFVMVARTIPDDLKRFVSIIIANGKLLFRKNEKEQEMKQQRVSPEYKMPKQIMAPRRIEIDSLPVNAPDKPNSSQGSNETTKENVTEDCEYVQLQVDKTAELVARWYYCTLSQEKLCRPIVACELGRLYNKDAVIEFLLDKSADKTPMEAASHIKSIKNVTELNLADNPAWSGDKESKKGDTYDDMQSARFICPVVGLEMNGRHRFCFLRNCGCVFSERALKEIKTEVCHKCGVPFQEEDVIILNGNKEDVEVLKKRMEDRRLKSKLEKKSKKCKSAESAAQQVTTEDSAGPSKVKNRKDGLASSSGEKRHIIFTKSSDDRSSSVPGKVNKASTATKRSIADSEEKSEAYKSIFTTHSSAKRPKEECSNWVTHTAYCF</sequence>
<dbReference type="PANTHER" id="PTHR10654">
    <property type="entry name" value="CAS SCAFFOLDING PROTEIN"/>
    <property type="match status" value="1"/>
</dbReference>
<dbReference type="Pfam" id="PF04641">
    <property type="entry name" value="Rtf2"/>
    <property type="match status" value="1"/>
</dbReference>
<comment type="similarity">
    <text evidence="3">Belongs to the CAS family.</text>
</comment>
<keyword evidence="6" id="KW-0597">Phosphoprotein</keyword>
<dbReference type="GO" id="GO:0016477">
    <property type="term" value="P:cell migration"/>
    <property type="evidence" value="ECO:0007669"/>
    <property type="project" value="TreeGrafter"/>
</dbReference>
<dbReference type="Pfam" id="PF08824">
    <property type="entry name" value="Serine_rich"/>
    <property type="match status" value="1"/>
</dbReference>
<keyword evidence="8" id="KW-0965">Cell junction</keyword>
<dbReference type="InterPro" id="IPR037362">
    <property type="entry name" value="CAS_fam"/>
</dbReference>
<proteinExistence type="inferred from homology"/>
<feature type="region of interest" description="Disordered" evidence="9">
    <location>
        <begin position="414"/>
        <end position="435"/>
    </location>
</feature>
<feature type="region of interest" description="Disordered" evidence="9">
    <location>
        <begin position="616"/>
        <end position="699"/>
    </location>
</feature>
<evidence type="ECO:0000313" key="11">
    <source>
        <dbReference type="Ensembl" id="ENSMGAP00000009459.3"/>
    </source>
</evidence>
<gene>
    <name evidence="11" type="primary">RTF2</name>
</gene>
<dbReference type="Proteomes" id="UP000001645">
    <property type="component" value="Chromosome 22"/>
</dbReference>
<feature type="compositionally biased region" description="Low complexity" evidence="9">
    <location>
        <begin position="190"/>
        <end position="217"/>
    </location>
</feature>
<dbReference type="AlphaFoldDB" id="G1NAC8"/>
<name>G1NAC8_MELGA</name>
<dbReference type="InterPro" id="IPR038319">
    <property type="entry name" value="Serine_rich_sf"/>
</dbReference>
<dbReference type="CDD" id="cd11551">
    <property type="entry name" value="Serine_rich_CASS4"/>
    <property type="match status" value="1"/>
</dbReference>
<keyword evidence="4" id="KW-0728">SH3 domain</keyword>
<dbReference type="FunFam" id="1.20.120.830:FF:000001">
    <property type="entry name" value="BCAR1 scaffold protein, Cas family member"/>
    <property type="match status" value="1"/>
</dbReference>
<reference evidence="11" key="2">
    <citation type="submission" date="2025-08" db="UniProtKB">
        <authorList>
            <consortium name="Ensembl"/>
        </authorList>
    </citation>
    <scope>IDENTIFICATION</scope>
</reference>
<keyword evidence="5" id="KW-0963">Cytoplasm</keyword>
<protein>
    <submittedName>
        <fullName evidence="11">Replication termination factor 2</fullName>
    </submittedName>
</protein>
<dbReference type="OrthoDB" id="10023333at2759"/>
<organism evidence="11 12">
    <name type="scientific">Meleagris gallopavo</name>
    <name type="common">Wild turkey</name>
    <dbReference type="NCBI Taxonomy" id="9103"/>
    <lineage>
        <taxon>Eukaryota</taxon>
        <taxon>Metazoa</taxon>
        <taxon>Chordata</taxon>
        <taxon>Craniata</taxon>
        <taxon>Vertebrata</taxon>
        <taxon>Euteleostomi</taxon>
        <taxon>Archelosauria</taxon>
        <taxon>Archosauria</taxon>
        <taxon>Dinosauria</taxon>
        <taxon>Saurischia</taxon>
        <taxon>Theropoda</taxon>
        <taxon>Coelurosauria</taxon>
        <taxon>Aves</taxon>
        <taxon>Neognathae</taxon>
        <taxon>Galloanserae</taxon>
        <taxon>Galliformes</taxon>
        <taxon>Phasianidae</taxon>
        <taxon>Meleagridinae</taxon>
        <taxon>Meleagris</taxon>
    </lineage>
</organism>
<comment type="subcellular location">
    <subcellularLocation>
        <location evidence="1">Cell junction</location>
        <location evidence="1">Focal adhesion</location>
    </subcellularLocation>
    <subcellularLocation>
        <location evidence="2">Cytoplasm</location>
    </subcellularLocation>
</comment>
<keyword evidence="12" id="KW-1185">Reference proteome</keyword>
<evidence type="ECO:0000256" key="6">
    <source>
        <dbReference type="ARBA" id="ARBA00022553"/>
    </source>
</evidence>
<dbReference type="Bgee" id="ENSMGAG00000009131">
    <property type="expression patterns" value="Expressed in spleen and 17 other cell types or tissues"/>
</dbReference>
<dbReference type="Gene3D" id="1.20.120.830">
    <property type="entry name" value="Serine-rich domain"/>
    <property type="match status" value="1"/>
</dbReference>
<dbReference type="HOGENOM" id="CLU_017000_1_0_1"/>
<dbReference type="InParanoid" id="G1NAC8"/>